<proteinExistence type="predicted"/>
<evidence type="ECO:0000313" key="3">
    <source>
        <dbReference type="Proteomes" id="UP000054683"/>
    </source>
</evidence>
<organism evidence="2 3">
    <name type="scientific">Caballeronia udeis</name>
    <dbReference type="NCBI Taxonomy" id="1232866"/>
    <lineage>
        <taxon>Bacteria</taxon>
        <taxon>Pseudomonadati</taxon>
        <taxon>Pseudomonadota</taxon>
        <taxon>Betaproteobacteria</taxon>
        <taxon>Burkholderiales</taxon>
        <taxon>Burkholderiaceae</taxon>
        <taxon>Caballeronia</taxon>
    </lineage>
</organism>
<feature type="coiled-coil region" evidence="1">
    <location>
        <begin position="219"/>
        <end position="253"/>
    </location>
</feature>
<protein>
    <submittedName>
        <fullName evidence="2">Uncharacterized protein</fullName>
    </submittedName>
</protein>
<accession>A0A158F9E0</accession>
<dbReference type="Proteomes" id="UP000054683">
    <property type="component" value="Unassembled WGS sequence"/>
</dbReference>
<gene>
    <name evidence="2" type="ORF">AWB69_00750</name>
</gene>
<keyword evidence="1" id="KW-0175">Coiled coil</keyword>
<name>A0A158F9E0_9BURK</name>
<evidence type="ECO:0000313" key="2">
    <source>
        <dbReference type="EMBL" id="SAL15630.1"/>
    </source>
</evidence>
<dbReference type="AlphaFoldDB" id="A0A158F9E0"/>
<reference evidence="2 3" key="1">
    <citation type="submission" date="2016-01" db="EMBL/GenBank/DDBJ databases">
        <authorList>
            <person name="Oliw E.H."/>
        </authorList>
    </citation>
    <scope>NUCLEOTIDE SEQUENCE [LARGE SCALE GENOMIC DNA]</scope>
    <source>
        <strain evidence="2">LMG 27134</strain>
    </source>
</reference>
<evidence type="ECO:0000256" key="1">
    <source>
        <dbReference type="SAM" id="Coils"/>
    </source>
</evidence>
<dbReference type="EMBL" id="FCOK02000003">
    <property type="protein sequence ID" value="SAL15630.1"/>
    <property type="molecule type" value="Genomic_DNA"/>
</dbReference>
<sequence length="318" mass="37047">MKPRRALEERAADPTFMAVQRKSERWHAILKGLCQQMEKDAAKATQLKTQHEWEQAHPGKRYPSRPDVAYGSWEYFCDAGQLLLTITHRRLVARLSLGSYTRGLILLNTICHQAEQRGYSVGMLQGEERLRLSREEAYVELRVSEKLVAGTRYRVNSWDNSRQPVRTLSPTGKLALFVEQQGTGHTELADRPDELLENQIDRIFEAIDHRYKGSLARLAERARWEQDRKEAEIRRLEDERRQQEAQKRAENEKLRRQAFISEVENWHRAELIRGYLAVLDIRLGKGGRTMDSYSQWRTWAEAVADDLDRSDCRVGTSD</sequence>